<dbReference type="Pfam" id="PF09704">
    <property type="entry name" value="Cas_Cas5d"/>
    <property type="match status" value="1"/>
</dbReference>
<dbReference type="EMBL" id="BAABDI010000018">
    <property type="protein sequence ID" value="GAA3980171.1"/>
    <property type="molecule type" value="Genomic_DNA"/>
</dbReference>
<evidence type="ECO:0000313" key="2">
    <source>
        <dbReference type="EMBL" id="GAA3980171.1"/>
    </source>
</evidence>
<accession>A0ABP7QD87</accession>
<gene>
    <name evidence="2" type="ORF">GCM10022407_26770</name>
</gene>
<organism evidence="2 3">
    <name type="scientific">Hymenobacter antarcticus</name>
    <dbReference type="NCBI Taxonomy" id="486270"/>
    <lineage>
        <taxon>Bacteria</taxon>
        <taxon>Pseudomonadati</taxon>
        <taxon>Bacteroidota</taxon>
        <taxon>Cytophagia</taxon>
        <taxon>Cytophagales</taxon>
        <taxon>Hymenobacteraceae</taxon>
        <taxon>Hymenobacter</taxon>
    </lineage>
</organism>
<dbReference type="InterPro" id="IPR021124">
    <property type="entry name" value="CRISPR-assoc_prot_Cas5"/>
</dbReference>
<evidence type="ECO:0008006" key="4">
    <source>
        <dbReference type="Google" id="ProtNLM"/>
    </source>
</evidence>
<evidence type="ECO:0000256" key="1">
    <source>
        <dbReference type="ARBA" id="ARBA00023118"/>
    </source>
</evidence>
<name>A0ABP7QD87_9BACT</name>
<keyword evidence="1" id="KW-0051">Antiviral defense</keyword>
<dbReference type="NCBIfam" id="TIGR02593">
    <property type="entry name" value="CRISPR_cas5"/>
    <property type="match status" value="1"/>
</dbReference>
<keyword evidence="3" id="KW-1185">Reference proteome</keyword>
<dbReference type="RefSeq" id="WP_345125188.1">
    <property type="nucleotide sequence ID" value="NZ_BAABDI010000018.1"/>
</dbReference>
<evidence type="ECO:0000313" key="3">
    <source>
        <dbReference type="Proteomes" id="UP001501556"/>
    </source>
</evidence>
<sequence>MQVLVFDLVGKMAHFRKYYANNTAMSFSVPPRTTLMGVLAAMLGLPRDSYYEALGGQHLRLGVGVRSPLKKSFHRLNFLKVEASRDLDGSKGHIQLPFEIITGYDLTRDMVRYRVYVAPTVSGQPVFDQLVGQLMAGKGPHFALSLGTANFSATLENVQLHQQARPTTSQEVQEFHSTVPTDRIQHLPSTLTGGVALSLEEELLPADFMGDYQRELVAMNRVLFSTDGQPLRAQVTGEYLELHEYGETQRLLFLE</sequence>
<protein>
    <recommendedName>
        <fullName evidence="4">CRISPR-associated protein Cas5h</fullName>
    </recommendedName>
</protein>
<dbReference type="InterPro" id="IPR013422">
    <property type="entry name" value="CRISPR-assoc_prot_Cas5_N"/>
</dbReference>
<dbReference type="Gene3D" id="3.30.70.2660">
    <property type="match status" value="1"/>
</dbReference>
<dbReference type="Proteomes" id="UP001501556">
    <property type="component" value="Unassembled WGS sequence"/>
</dbReference>
<comment type="caution">
    <text evidence="2">The sequence shown here is derived from an EMBL/GenBank/DDBJ whole genome shotgun (WGS) entry which is preliminary data.</text>
</comment>
<proteinExistence type="predicted"/>
<reference evidence="3" key="1">
    <citation type="journal article" date="2019" name="Int. J. Syst. Evol. Microbiol.">
        <title>The Global Catalogue of Microorganisms (GCM) 10K type strain sequencing project: providing services to taxonomists for standard genome sequencing and annotation.</title>
        <authorList>
            <consortium name="The Broad Institute Genomics Platform"/>
            <consortium name="The Broad Institute Genome Sequencing Center for Infectious Disease"/>
            <person name="Wu L."/>
            <person name="Ma J."/>
        </authorList>
    </citation>
    <scope>NUCLEOTIDE SEQUENCE [LARGE SCALE GENOMIC DNA]</scope>
    <source>
        <strain evidence="3">JCM 17217</strain>
    </source>
</reference>